<keyword evidence="1" id="KW-1133">Transmembrane helix</keyword>
<keyword evidence="1" id="KW-0812">Transmembrane</keyword>
<feature type="transmembrane region" description="Helical" evidence="1">
    <location>
        <begin position="45"/>
        <end position="68"/>
    </location>
</feature>
<name>A0A1H6ZRY7_9BACT</name>
<accession>A0A1H6ZRY7</accession>
<reference evidence="3" key="1">
    <citation type="submission" date="2016-10" db="EMBL/GenBank/DDBJ databases">
        <authorList>
            <person name="Varghese N."/>
            <person name="Submissions S."/>
        </authorList>
    </citation>
    <scope>NUCLEOTIDE SEQUENCE [LARGE SCALE GENOMIC DNA]</scope>
    <source>
        <strain evidence="3">IBRC-M 10761</strain>
    </source>
</reference>
<dbReference type="AlphaFoldDB" id="A0A1H6ZRY7"/>
<evidence type="ECO:0000256" key="1">
    <source>
        <dbReference type="SAM" id="Phobius"/>
    </source>
</evidence>
<keyword evidence="1" id="KW-0472">Membrane</keyword>
<organism evidence="2 3">
    <name type="scientific">Cyclobacterium xiamenense</name>
    <dbReference type="NCBI Taxonomy" id="1297121"/>
    <lineage>
        <taxon>Bacteria</taxon>
        <taxon>Pseudomonadati</taxon>
        <taxon>Bacteroidota</taxon>
        <taxon>Cytophagia</taxon>
        <taxon>Cytophagales</taxon>
        <taxon>Cyclobacteriaceae</taxon>
        <taxon>Cyclobacterium</taxon>
    </lineage>
</organism>
<dbReference type="EMBL" id="FNZH01000005">
    <property type="protein sequence ID" value="SEJ55998.1"/>
    <property type="molecule type" value="Genomic_DNA"/>
</dbReference>
<feature type="transmembrane region" description="Helical" evidence="1">
    <location>
        <begin position="161"/>
        <end position="180"/>
    </location>
</feature>
<feature type="transmembrane region" description="Helical" evidence="1">
    <location>
        <begin position="192"/>
        <end position="211"/>
    </location>
</feature>
<evidence type="ECO:0000313" key="2">
    <source>
        <dbReference type="EMBL" id="SEJ55998.1"/>
    </source>
</evidence>
<gene>
    <name evidence="2" type="ORF">SAMN05192553_10584</name>
</gene>
<dbReference type="RefSeq" id="WP_143057651.1">
    <property type="nucleotide sequence ID" value="NZ_FNZH01000005.1"/>
</dbReference>
<feature type="transmembrane region" description="Helical" evidence="1">
    <location>
        <begin position="12"/>
        <end position="33"/>
    </location>
</feature>
<keyword evidence="3" id="KW-1185">Reference proteome</keyword>
<dbReference type="OrthoDB" id="825045at2"/>
<sequence length="225" mass="24662">MSALRTIRDPFFFYFSCLMLIIAVGGFGLNAIVNPQSIPPNSTYLVAHGTCMTLWYLLVVVQAGLIRVKNIALHKRLGKSSVVLAIGILVSGILVTINRYTRSEDAAIVMASIVMMGSFIMLYAFALYHYQRPVIHKRLILYASLAMLVPSLGRLTRAMGINEFLSLLFLILLALAPLVYDKKTLKKVQGITFIGIVTIIVGLGIIVGVGLSESWANFLASIMLP</sequence>
<feature type="transmembrane region" description="Helical" evidence="1">
    <location>
        <begin position="106"/>
        <end position="127"/>
    </location>
</feature>
<dbReference type="STRING" id="1416801.SAMN05192553_10584"/>
<dbReference type="Proteomes" id="UP000199403">
    <property type="component" value="Unassembled WGS sequence"/>
</dbReference>
<feature type="transmembrane region" description="Helical" evidence="1">
    <location>
        <begin position="80"/>
        <end position="100"/>
    </location>
</feature>
<proteinExistence type="predicted"/>
<evidence type="ECO:0000313" key="3">
    <source>
        <dbReference type="Proteomes" id="UP000199403"/>
    </source>
</evidence>
<protein>
    <submittedName>
        <fullName evidence="2">Uncharacterized protein</fullName>
    </submittedName>
</protein>